<protein>
    <submittedName>
        <fullName evidence="4">Sugar transferase</fullName>
    </submittedName>
</protein>
<dbReference type="PANTHER" id="PTHR30576">
    <property type="entry name" value="COLANIC BIOSYNTHESIS UDP-GLUCOSE LIPID CARRIER TRANSFERASE"/>
    <property type="match status" value="1"/>
</dbReference>
<comment type="caution">
    <text evidence="4">The sequence shown here is derived from an EMBL/GenBank/DDBJ whole genome shotgun (WGS) entry which is preliminary data.</text>
</comment>
<evidence type="ECO:0000256" key="2">
    <source>
        <dbReference type="SAM" id="Phobius"/>
    </source>
</evidence>
<organism evidence="4 5">
    <name type="scientific">Ornithinibacillus massiliensis</name>
    <dbReference type="NCBI Taxonomy" id="1944633"/>
    <lineage>
        <taxon>Bacteria</taxon>
        <taxon>Bacillati</taxon>
        <taxon>Bacillota</taxon>
        <taxon>Bacilli</taxon>
        <taxon>Bacillales</taxon>
        <taxon>Bacillaceae</taxon>
        <taxon>Ornithinibacillus</taxon>
    </lineage>
</organism>
<dbReference type="Pfam" id="PF02397">
    <property type="entry name" value="Bac_transf"/>
    <property type="match status" value="1"/>
</dbReference>
<comment type="similarity">
    <text evidence="1">Belongs to the bacterial sugar transferase family.</text>
</comment>
<dbReference type="PANTHER" id="PTHR30576:SF0">
    <property type="entry name" value="UNDECAPRENYL-PHOSPHATE N-ACETYLGALACTOSAMINYL 1-PHOSPHATE TRANSFERASE-RELATED"/>
    <property type="match status" value="1"/>
</dbReference>
<evidence type="ECO:0000313" key="4">
    <source>
        <dbReference type="EMBL" id="MBS3680957.1"/>
    </source>
</evidence>
<proteinExistence type="inferred from homology"/>
<dbReference type="EMBL" id="JAGXBY010000004">
    <property type="protein sequence ID" value="MBS3680957.1"/>
    <property type="molecule type" value="Genomic_DNA"/>
</dbReference>
<dbReference type="InterPro" id="IPR003362">
    <property type="entry name" value="Bact_transf"/>
</dbReference>
<evidence type="ECO:0000313" key="5">
    <source>
        <dbReference type="Proteomes" id="UP000681870"/>
    </source>
</evidence>
<gene>
    <name evidence="4" type="ORF">KGF86_12155</name>
</gene>
<keyword evidence="2" id="KW-0472">Membrane</keyword>
<keyword evidence="4" id="KW-0808">Transferase</keyword>
<name>A0ABS5MGG1_9BACI</name>
<dbReference type="RefSeq" id="WP_211742045.1">
    <property type="nucleotide sequence ID" value="NZ_JAGXBY010000004.1"/>
</dbReference>
<feature type="domain" description="Bacterial sugar transferase" evidence="3">
    <location>
        <begin position="41"/>
        <end position="235"/>
    </location>
</feature>
<dbReference type="Proteomes" id="UP000681870">
    <property type="component" value="Unassembled WGS sequence"/>
</dbReference>
<keyword evidence="2" id="KW-1133">Transmembrane helix</keyword>
<evidence type="ECO:0000259" key="3">
    <source>
        <dbReference type="Pfam" id="PF02397"/>
    </source>
</evidence>
<dbReference type="GO" id="GO:0016740">
    <property type="term" value="F:transferase activity"/>
    <property type="evidence" value="ECO:0007669"/>
    <property type="project" value="UniProtKB-KW"/>
</dbReference>
<feature type="transmembrane region" description="Helical" evidence="2">
    <location>
        <begin position="43"/>
        <end position="65"/>
    </location>
</feature>
<reference evidence="4 5" key="1">
    <citation type="submission" date="2021-05" db="EMBL/GenBank/DDBJ databases">
        <title>Ornithinibacillus massiliensis sp. nov.</title>
        <authorList>
            <person name="Iwaza R."/>
            <person name="Lagier J.-C."/>
            <person name="Raoult D."/>
        </authorList>
    </citation>
    <scope>NUCLEOTIDE SEQUENCE [LARGE SCALE GENOMIC DNA]</scope>
    <source>
        <strain evidence="4 5">Marseille-P3601</strain>
    </source>
</reference>
<evidence type="ECO:0000256" key="1">
    <source>
        <dbReference type="ARBA" id="ARBA00006464"/>
    </source>
</evidence>
<keyword evidence="5" id="KW-1185">Reference proteome</keyword>
<sequence>MNTYLVIGFVQCKERYDQKMLESAKTKTNYFIHINLYFFLKRLSDMIVCTILFLFFLPLFLYICIRIAKKEGKPIFNREVRVGKNNRTFVMWSFRTMTNGSKVIRQLPPYPFPSSWDNGVPNYFKIIRDKHVTYTSTGLWLSKYHLDKLPQLINVIRGDMSLVGPSPERPEIVDYYNRQQMKRLKVRPGLTGYAQIKGATNEKHGLKIRYDLYYTQNCSFKLDAMIFFQSIKRLFKKKD</sequence>
<accession>A0ABS5MGG1</accession>
<keyword evidence="2" id="KW-0812">Transmembrane</keyword>